<evidence type="ECO:0000259" key="2">
    <source>
        <dbReference type="SMART" id="SM00899"/>
    </source>
</evidence>
<organism evidence="4">
    <name type="scientific">Leptospira ellisii</name>
    <dbReference type="NCBI Taxonomy" id="2023197"/>
    <lineage>
        <taxon>Bacteria</taxon>
        <taxon>Pseudomonadati</taxon>
        <taxon>Spirochaetota</taxon>
        <taxon>Spirochaetia</taxon>
        <taxon>Leptospirales</taxon>
        <taxon>Leptospiraceae</taxon>
        <taxon>Leptospira</taxon>
    </lineage>
</organism>
<dbReference type="GO" id="GO:0046914">
    <property type="term" value="F:transition metal ion binding"/>
    <property type="evidence" value="ECO:0007669"/>
    <property type="project" value="InterPro"/>
</dbReference>
<accession>A0A2N0BFN5</accession>
<dbReference type="Pfam" id="PF04023">
    <property type="entry name" value="FeoA"/>
    <property type="match status" value="1"/>
</dbReference>
<keyword evidence="1" id="KW-0408">Iron</keyword>
<gene>
    <name evidence="3" type="ORF">CH379_006260</name>
    <name evidence="4" type="ORF">CH379_13515</name>
</gene>
<dbReference type="EMBL" id="NPEF02000005">
    <property type="protein sequence ID" value="MDV6235229.1"/>
    <property type="molecule type" value="Genomic_DNA"/>
</dbReference>
<name>A0A2N0BFN5_9LEPT</name>
<dbReference type="OrthoDB" id="9811076at2"/>
<proteinExistence type="predicted"/>
<dbReference type="RefSeq" id="WP_100748334.1">
    <property type="nucleotide sequence ID" value="NZ_NPEF02000005.1"/>
</dbReference>
<dbReference type="SUPFAM" id="SSF50037">
    <property type="entry name" value="C-terminal domain of transcriptional repressors"/>
    <property type="match status" value="1"/>
</dbReference>
<dbReference type="EMBL" id="NPEF01000142">
    <property type="protein sequence ID" value="PJZ92377.1"/>
    <property type="molecule type" value="Genomic_DNA"/>
</dbReference>
<sequence length="83" mass="9277">MIRFLNELKKGETGSILSLEPRPGQEELFRNILDVGLLPGTRIRVLEKYESQKKVVLRAGEVEIALRETEAALIRIGETTDGA</sequence>
<evidence type="ECO:0000313" key="4">
    <source>
        <dbReference type="EMBL" id="PJZ92377.1"/>
    </source>
</evidence>
<evidence type="ECO:0000313" key="5">
    <source>
        <dbReference type="Proteomes" id="UP000232122"/>
    </source>
</evidence>
<reference evidence="4" key="1">
    <citation type="submission" date="2017-07" db="EMBL/GenBank/DDBJ databases">
        <title>Leptospira spp. isolated from tropical soils.</title>
        <authorList>
            <person name="Thibeaux R."/>
            <person name="Iraola G."/>
            <person name="Ferres I."/>
            <person name="Bierque E."/>
            <person name="Girault D."/>
            <person name="Soupe-Gilbert M.-E."/>
            <person name="Picardeau M."/>
            <person name="Goarant C."/>
        </authorList>
    </citation>
    <scope>NUCLEOTIDE SEQUENCE [LARGE SCALE GENOMIC DNA]</scope>
    <source>
        <strain evidence="4">ATI7-C-A5</strain>
    </source>
</reference>
<dbReference type="SMART" id="SM00899">
    <property type="entry name" value="FeoA"/>
    <property type="match status" value="1"/>
</dbReference>
<comment type="caution">
    <text evidence="4">The sequence shown here is derived from an EMBL/GenBank/DDBJ whole genome shotgun (WGS) entry which is preliminary data.</text>
</comment>
<protein>
    <submittedName>
        <fullName evidence="3">FeoA family protein</fullName>
    </submittedName>
    <submittedName>
        <fullName evidence="4">Iron transporter FeoA</fullName>
    </submittedName>
</protein>
<evidence type="ECO:0000256" key="1">
    <source>
        <dbReference type="ARBA" id="ARBA00023004"/>
    </source>
</evidence>
<dbReference type="InterPro" id="IPR007167">
    <property type="entry name" value="Fe-transptr_FeoA-like"/>
</dbReference>
<reference evidence="3 5" key="2">
    <citation type="journal article" date="2018" name="Microb. Genom.">
        <title>Deciphering the unexplored Leptospira diversity from soils uncovers genomic evolution to virulence.</title>
        <authorList>
            <person name="Thibeaux R."/>
            <person name="Iraola G."/>
            <person name="Ferres I."/>
            <person name="Bierque E."/>
            <person name="Girault D."/>
            <person name="Soupe-Gilbert M.E."/>
            <person name="Picardeau M."/>
            <person name="Goarant C."/>
        </authorList>
    </citation>
    <scope>NUCLEOTIDE SEQUENCE [LARGE SCALE GENOMIC DNA]</scope>
    <source>
        <strain evidence="3 5">ATI7-C-A5</strain>
    </source>
</reference>
<evidence type="ECO:0000313" key="3">
    <source>
        <dbReference type="EMBL" id="MDV6235229.1"/>
    </source>
</evidence>
<keyword evidence="5" id="KW-1185">Reference proteome</keyword>
<reference evidence="3" key="3">
    <citation type="submission" date="2023-10" db="EMBL/GenBank/DDBJ databases">
        <authorList>
            <person name="Picardeau M."/>
            <person name="Thibeaux R."/>
        </authorList>
    </citation>
    <scope>NUCLEOTIDE SEQUENCE</scope>
    <source>
        <strain evidence="3">ATI7-C-A5</strain>
    </source>
</reference>
<dbReference type="InterPro" id="IPR038157">
    <property type="entry name" value="FeoA_core_dom"/>
</dbReference>
<accession>A0A2N0B752</accession>
<dbReference type="InterPro" id="IPR008988">
    <property type="entry name" value="Transcriptional_repressor_C"/>
</dbReference>
<dbReference type="Gene3D" id="2.30.30.90">
    <property type="match status" value="1"/>
</dbReference>
<feature type="domain" description="Ferrous iron transporter FeoA-like" evidence="2">
    <location>
        <begin position="3"/>
        <end position="78"/>
    </location>
</feature>
<dbReference type="Proteomes" id="UP000232122">
    <property type="component" value="Unassembled WGS sequence"/>
</dbReference>
<dbReference type="AlphaFoldDB" id="A0A2N0BFN5"/>